<reference evidence="2 3" key="1">
    <citation type="submission" date="2024-01" db="EMBL/GenBank/DDBJ databases">
        <authorList>
            <person name="Waweru B."/>
        </authorList>
    </citation>
    <scope>NUCLEOTIDE SEQUENCE [LARGE SCALE GENOMIC DNA]</scope>
</reference>
<feature type="region of interest" description="Disordered" evidence="1">
    <location>
        <begin position="40"/>
        <end position="142"/>
    </location>
</feature>
<feature type="region of interest" description="Disordered" evidence="1">
    <location>
        <begin position="183"/>
        <end position="219"/>
    </location>
</feature>
<gene>
    <name evidence="2" type="ORF">DCAF_LOCUS10619</name>
</gene>
<keyword evidence="3" id="KW-1185">Reference proteome</keyword>
<feature type="compositionally biased region" description="Acidic residues" evidence="1">
    <location>
        <begin position="47"/>
        <end position="57"/>
    </location>
</feature>
<dbReference type="PANTHER" id="PTHR33929">
    <property type="entry name" value="MEMBRANE-ASSOCIATED KINASE REGULATOR 2-RELATED"/>
    <property type="match status" value="1"/>
</dbReference>
<accession>A0AAV1RGR9</accession>
<dbReference type="AlphaFoldDB" id="A0AAV1RGR9"/>
<organism evidence="2 3">
    <name type="scientific">Dovyalis caffra</name>
    <dbReference type="NCBI Taxonomy" id="77055"/>
    <lineage>
        <taxon>Eukaryota</taxon>
        <taxon>Viridiplantae</taxon>
        <taxon>Streptophyta</taxon>
        <taxon>Embryophyta</taxon>
        <taxon>Tracheophyta</taxon>
        <taxon>Spermatophyta</taxon>
        <taxon>Magnoliopsida</taxon>
        <taxon>eudicotyledons</taxon>
        <taxon>Gunneridae</taxon>
        <taxon>Pentapetalae</taxon>
        <taxon>rosids</taxon>
        <taxon>fabids</taxon>
        <taxon>Malpighiales</taxon>
        <taxon>Salicaceae</taxon>
        <taxon>Flacourtieae</taxon>
        <taxon>Dovyalis</taxon>
    </lineage>
</organism>
<feature type="compositionally biased region" description="Acidic residues" evidence="1">
    <location>
        <begin position="86"/>
        <end position="113"/>
    </location>
</feature>
<feature type="compositionally biased region" description="Acidic residues" evidence="1">
    <location>
        <begin position="65"/>
        <end position="75"/>
    </location>
</feature>
<feature type="compositionally biased region" description="Basic and acidic residues" evidence="1">
    <location>
        <begin position="330"/>
        <end position="339"/>
    </location>
</feature>
<sequence length="464" mass="50241">MEAFSLLKYWRGGGGIPVGAGGCGRDGDYNTRATTIVTAVSPNRAETDDENDDDDGPFFDLEFAVPDEEEEGGDGNEERKENNGVDSEEENDAADTSDEDEDDDDDDGMDEEREFNFTLSSASSNDRRDQNLALSPPDDLFFKGRLVPIESSSVEPNSKSSQFSVSLLKSATKFRVFMLGLKKKPNTATTNEKTEANVPTLASATPKQHGEKDEENGKQSKFFTVKFKVEEVPMMSLFTRENSKSIKSSQQKQNSTEESTASAAGAASSDERQKFSKDVMQKYLKKVKPLYIRVSKRYVDKLKFSGQLSLGSGLKIPAAPPSSTVTQKTTADKGEKETESMEAPAVAVTNLKGLKQGNLPAGLRVVCKHLGKSRSASSAAVAAAPPGPVLSNRRDDSLLQQQDGIQSAILHCKRSFNASRDSDSSVLSRSVSDPSQEKSMEISSRKSSDHEGKGSSVDPKKAGK</sequence>
<dbReference type="GO" id="GO:0005886">
    <property type="term" value="C:plasma membrane"/>
    <property type="evidence" value="ECO:0007669"/>
    <property type="project" value="InterPro"/>
</dbReference>
<feature type="region of interest" description="Disordered" evidence="1">
    <location>
        <begin position="418"/>
        <end position="464"/>
    </location>
</feature>
<name>A0AAV1RGR9_9ROSI</name>
<feature type="region of interest" description="Disordered" evidence="1">
    <location>
        <begin position="313"/>
        <end position="341"/>
    </location>
</feature>
<evidence type="ECO:0000313" key="2">
    <source>
        <dbReference type="EMBL" id="CAK7335621.1"/>
    </source>
</evidence>
<dbReference type="InterPro" id="IPR039619">
    <property type="entry name" value="MAKR2/5"/>
</dbReference>
<dbReference type="PANTHER" id="PTHR33929:SF1">
    <property type="entry name" value="MEMBRANE-ASSOCIATED KINASE REGULATOR 2-RELATED"/>
    <property type="match status" value="1"/>
</dbReference>
<feature type="compositionally biased region" description="Low complexity" evidence="1">
    <location>
        <begin position="424"/>
        <end position="434"/>
    </location>
</feature>
<protein>
    <recommendedName>
        <fullName evidence="4">Membrane-associated kinase regulator 2</fullName>
    </recommendedName>
</protein>
<feature type="compositionally biased region" description="Basic and acidic residues" evidence="1">
    <location>
        <begin position="208"/>
        <end position="218"/>
    </location>
</feature>
<proteinExistence type="predicted"/>
<evidence type="ECO:0000256" key="1">
    <source>
        <dbReference type="SAM" id="MobiDB-lite"/>
    </source>
</evidence>
<dbReference type="Proteomes" id="UP001314170">
    <property type="component" value="Unassembled WGS sequence"/>
</dbReference>
<feature type="compositionally biased region" description="Low complexity" evidence="1">
    <location>
        <begin position="245"/>
        <end position="268"/>
    </location>
</feature>
<evidence type="ECO:0008006" key="4">
    <source>
        <dbReference type="Google" id="ProtNLM"/>
    </source>
</evidence>
<feature type="region of interest" description="Disordered" evidence="1">
    <location>
        <begin position="238"/>
        <end position="274"/>
    </location>
</feature>
<feature type="compositionally biased region" description="Basic and acidic residues" evidence="1">
    <location>
        <begin position="435"/>
        <end position="464"/>
    </location>
</feature>
<comment type="caution">
    <text evidence="2">The sequence shown here is derived from an EMBL/GenBank/DDBJ whole genome shotgun (WGS) entry which is preliminary data.</text>
</comment>
<evidence type="ECO:0000313" key="3">
    <source>
        <dbReference type="Proteomes" id="UP001314170"/>
    </source>
</evidence>
<dbReference type="EMBL" id="CAWUPB010000994">
    <property type="protein sequence ID" value="CAK7335621.1"/>
    <property type="molecule type" value="Genomic_DNA"/>
</dbReference>